<dbReference type="PANTHER" id="PTHR31485:SF7">
    <property type="entry name" value="PEPTIDYL SERINE ALPHA-GALACTOSYLTRANSFERASE"/>
    <property type="match status" value="1"/>
</dbReference>
<dbReference type="VEuPathDB" id="FungiDB:H257_06904"/>
<dbReference type="GeneID" id="20808900"/>
<keyword evidence="1" id="KW-1133">Transmembrane helix</keyword>
<accession>W4GIZ8</accession>
<protein>
    <submittedName>
        <fullName evidence="2">Uncharacterized protein</fullName>
    </submittedName>
</protein>
<dbReference type="PANTHER" id="PTHR31485">
    <property type="entry name" value="PEPTIDYL SERINE ALPHA-GALACTOSYLTRANSFERASE"/>
    <property type="match status" value="1"/>
</dbReference>
<evidence type="ECO:0000256" key="1">
    <source>
        <dbReference type="SAM" id="Phobius"/>
    </source>
</evidence>
<dbReference type="EMBL" id="KI913127">
    <property type="protein sequence ID" value="ETV79647.1"/>
    <property type="molecule type" value="Genomic_DNA"/>
</dbReference>
<keyword evidence="1" id="KW-0472">Membrane</keyword>
<dbReference type="GO" id="GO:0016757">
    <property type="term" value="F:glycosyltransferase activity"/>
    <property type="evidence" value="ECO:0007669"/>
    <property type="project" value="InterPro"/>
</dbReference>
<name>W4GIZ8_APHAT</name>
<dbReference type="AlphaFoldDB" id="W4GIZ8"/>
<dbReference type="OrthoDB" id="2015991at2759"/>
<sequence>MSSSPRKPLSKAALQRWYLIGGVVVLFAFAAFVNVSFYMRNNVISTSGLASHVRSEGHHASSASANRFVKHVAFTATCSERDRIRAQVLAFTAREQHFTGDLTYIAYNCDKMAFQTLEKAVSPHFNFTFFHALAVQGSPPDATELNPHALHAWITSVGTRAIPADEFVMIVEVDTIFTRPLDLAAMLHIADTMSNPTLLAQDAAWFDSDYPAYIMPEEILEATMGKTSKSYQTKYWRGNAVHAPFIMHARHLDAVFGATKGIYDKLEQKYQHLAYPLACAELGLEHGVAGGFRLSRYNSFAENWNFVDMIKYNPVTDTMATDDPLYAEYPFTMRTSLLQLLKWVDGAPYVMRDRWVPLDFFACDAVLLQLPPSSLWHYASHTYGWEHVSTILRTRHIVSISLTFQAYNRAAIAIKQRHCVDGFNQNQRLLLTEGVAAAAVPSTLPVFGDPPIKKNEDEDGLEFVFVSSCSNADQWQADMLVESFERVHQRGSITRIITGCSTPALLNQVYRRTTPTTKLHFTPDSIAFQTEALRHWLQHSNAPHLARQLVVLALDFVFLSRFAVSTATPVLSAYPKPDEDPDPDAMEVVHGSLQPKKVFFYSGNPLTAPKVIEAKAGVVIAQNFNAYLNDLTSADRIAALCATCPKPLANSEQYNVGLPYVVATSDLKTIIDDAATFAAKYHDTYTPPSRFVADLIGFSTAAAKHNLPAVRLDNLALTQATSEDWHFALAKKEVNSFTVEYVLANPCSHELVTPPNAAPFLRQLRRFHVATWIADPKLMPDNIFACDMWLLQEPPATLWTDAIKSENADTIKQTYALCTTLKLWNTLLVQHKQRQCPNGFNSNKRLKLVDPRPAEVLSGLKSPEWP</sequence>
<reference evidence="2" key="1">
    <citation type="submission" date="2013-12" db="EMBL/GenBank/DDBJ databases">
        <title>The Genome Sequence of Aphanomyces astaci APO3.</title>
        <authorList>
            <consortium name="The Broad Institute Genomics Platform"/>
            <person name="Russ C."/>
            <person name="Tyler B."/>
            <person name="van West P."/>
            <person name="Dieguez-Uribeondo J."/>
            <person name="Young S.K."/>
            <person name="Zeng Q."/>
            <person name="Gargeya S."/>
            <person name="Fitzgerald M."/>
            <person name="Abouelleil A."/>
            <person name="Alvarado L."/>
            <person name="Chapman S.B."/>
            <person name="Gainer-Dewar J."/>
            <person name="Goldberg J."/>
            <person name="Griggs A."/>
            <person name="Gujja S."/>
            <person name="Hansen M."/>
            <person name="Howarth C."/>
            <person name="Imamovic A."/>
            <person name="Ireland A."/>
            <person name="Larimer J."/>
            <person name="McCowan C."/>
            <person name="Murphy C."/>
            <person name="Pearson M."/>
            <person name="Poon T.W."/>
            <person name="Priest M."/>
            <person name="Roberts A."/>
            <person name="Saif S."/>
            <person name="Shea T."/>
            <person name="Sykes S."/>
            <person name="Wortman J."/>
            <person name="Nusbaum C."/>
            <person name="Birren B."/>
        </authorList>
    </citation>
    <scope>NUCLEOTIDE SEQUENCE [LARGE SCALE GENOMIC DNA]</scope>
    <source>
        <strain evidence="2">APO3</strain>
    </source>
</reference>
<dbReference type="RefSeq" id="XP_009830583.1">
    <property type="nucleotide sequence ID" value="XM_009832281.1"/>
</dbReference>
<gene>
    <name evidence="2" type="ORF">H257_06904</name>
</gene>
<feature type="transmembrane region" description="Helical" evidence="1">
    <location>
        <begin position="17"/>
        <end position="39"/>
    </location>
</feature>
<proteinExistence type="predicted"/>
<evidence type="ECO:0000313" key="2">
    <source>
        <dbReference type="EMBL" id="ETV79647.1"/>
    </source>
</evidence>
<organism evidence="2">
    <name type="scientific">Aphanomyces astaci</name>
    <name type="common">Crayfish plague agent</name>
    <dbReference type="NCBI Taxonomy" id="112090"/>
    <lineage>
        <taxon>Eukaryota</taxon>
        <taxon>Sar</taxon>
        <taxon>Stramenopiles</taxon>
        <taxon>Oomycota</taxon>
        <taxon>Saprolegniomycetes</taxon>
        <taxon>Saprolegniales</taxon>
        <taxon>Verrucalvaceae</taxon>
        <taxon>Aphanomyces</taxon>
    </lineage>
</organism>
<dbReference type="InterPro" id="IPR044845">
    <property type="entry name" value="HPAT/SRGT1-like"/>
</dbReference>
<keyword evidence="1" id="KW-0812">Transmembrane</keyword>